<evidence type="ECO:0000256" key="2">
    <source>
        <dbReference type="ARBA" id="ARBA00010237"/>
    </source>
</evidence>
<dbReference type="EC" id="2.7.7.50" evidence="3 16"/>
<dbReference type="CDD" id="cd07895">
    <property type="entry name" value="Adenylation_mRNA_capping"/>
    <property type="match status" value="1"/>
</dbReference>
<evidence type="ECO:0000256" key="5">
    <source>
        <dbReference type="ARBA" id="ARBA00022664"/>
    </source>
</evidence>
<dbReference type="InterPro" id="IPR051029">
    <property type="entry name" value="mRNA_Capping_Enz/RNA_Phosphat"/>
</dbReference>
<evidence type="ECO:0000256" key="16">
    <source>
        <dbReference type="PIRNR" id="PIRNR036959"/>
    </source>
</evidence>
<gene>
    <name evidence="20" type="ORF">M231_03206</name>
</gene>
<organism evidence="20 21">
    <name type="scientific">Tremella mesenterica</name>
    <name type="common">Jelly fungus</name>
    <dbReference type="NCBI Taxonomy" id="5217"/>
    <lineage>
        <taxon>Eukaryota</taxon>
        <taxon>Fungi</taxon>
        <taxon>Dikarya</taxon>
        <taxon>Basidiomycota</taxon>
        <taxon>Agaricomycotina</taxon>
        <taxon>Tremellomycetes</taxon>
        <taxon>Tremellales</taxon>
        <taxon>Tremellaceae</taxon>
        <taxon>Tremella</taxon>
    </lineage>
</organism>
<evidence type="ECO:0000313" key="21">
    <source>
        <dbReference type="Proteomes" id="UP000289152"/>
    </source>
</evidence>
<keyword evidence="21" id="KW-1185">Reference proteome</keyword>
<dbReference type="Gene3D" id="2.40.50.140">
    <property type="entry name" value="Nucleic acid-binding proteins"/>
    <property type="match status" value="1"/>
</dbReference>
<evidence type="ECO:0000256" key="14">
    <source>
        <dbReference type="ARBA" id="ARBA00044624"/>
    </source>
</evidence>
<evidence type="ECO:0000256" key="12">
    <source>
        <dbReference type="ARBA" id="ARBA00029909"/>
    </source>
</evidence>
<evidence type="ECO:0000256" key="4">
    <source>
        <dbReference type="ARBA" id="ARBA00019171"/>
    </source>
</evidence>
<dbReference type="PANTHER" id="PTHR10367">
    <property type="entry name" value="MRNA-CAPPING ENZYME"/>
    <property type="match status" value="1"/>
</dbReference>
<evidence type="ECO:0000256" key="8">
    <source>
        <dbReference type="ARBA" id="ARBA00022741"/>
    </source>
</evidence>
<comment type="caution">
    <text evidence="20">The sequence shown here is derived from an EMBL/GenBank/DDBJ whole genome shotgun (WGS) entry which is preliminary data.</text>
</comment>
<dbReference type="PIRSF" id="PIRSF036959">
    <property type="entry name" value="mRNA_cap_alpha"/>
    <property type="match status" value="1"/>
</dbReference>
<dbReference type="VEuPathDB" id="FungiDB:TREMEDRAFT_62350"/>
<feature type="region of interest" description="Disordered" evidence="18">
    <location>
        <begin position="366"/>
        <end position="437"/>
    </location>
</feature>
<keyword evidence="5 16" id="KW-0507">mRNA processing</keyword>
<sequence length="437" mass="50738">MPSRVPDIPGTLLEDQETNYHLSERVSQLCGLSNNRFPGSQPVSFTVASLEMLEKMDFWVCEKSDGVRVLVFIVYNKMSQQQEVWLIDRKQRYFRIQDLHFPHWEKADQPLQETLLDGEMVLDYDSRTNVETLRLYAFDCLVLNGENIMQKPMAKRYGRLKMWVIEPWQKALKAYPEWRESLPFDVVAKEQELSYHIKQVLNVHIPRLQHGHDGLIFTCAESQYVSGTDEKILKWKPPSENSIDFKLELRFPPDRPGSSQPDFYAKPEFHLYTWLGKEEYEFYDIMDVDDDEWERMKETNEQYDDRIIEVCWDFSKGTWKMMRLRDDKPHANHKSIMEKILVSIEDGVEIEALLAHTDSIRHAWKSREAHRNPNSHSDPSQSLPQSKSQPTLPPTTPGIPTYPATPGNVNHPITPAGWAPVTPGPTPGHGLVPGLKR</sequence>
<dbReference type="Proteomes" id="UP000289152">
    <property type="component" value="Unassembled WGS sequence"/>
</dbReference>
<dbReference type="STRING" id="5217.A0A4V1M490"/>
<dbReference type="OrthoDB" id="200924at2759"/>
<evidence type="ECO:0000256" key="13">
    <source>
        <dbReference type="ARBA" id="ARBA00030702"/>
    </source>
</evidence>
<evidence type="ECO:0000256" key="15">
    <source>
        <dbReference type="ARBA" id="ARBA00047082"/>
    </source>
</evidence>
<keyword evidence="10 16" id="KW-0342">GTP-binding</keyword>
<dbReference type="InterPro" id="IPR001339">
    <property type="entry name" value="mRNA_cap_enzyme_adenylation"/>
</dbReference>
<dbReference type="SUPFAM" id="SSF56091">
    <property type="entry name" value="DNA ligase/mRNA capping enzyme, catalytic domain"/>
    <property type="match status" value="1"/>
</dbReference>
<dbReference type="GO" id="GO:0003910">
    <property type="term" value="F:DNA ligase (ATP) activity"/>
    <property type="evidence" value="ECO:0007669"/>
    <property type="project" value="InterPro"/>
</dbReference>
<dbReference type="FunFam" id="3.30.470.30:FF:000011">
    <property type="entry name" value="mRNA-capping enzyme subunit alpha"/>
    <property type="match status" value="1"/>
</dbReference>
<dbReference type="EMBL" id="SDIL01000030">
    <property type="protein sequence ID" value="RXK39537.1"/>
    <property type="molecule type" value="Genomic_DNA"/>
</dbReference>
<comment type="subunit">
    <text evidence="15">Heterodimer. The mRNA-capping enzyme is composed of two separate chains alpha and beta, respectively a mRNA guanylyltransferase and an mRNA 5'-triphosphate monophosphatase.</text>
</comment>
<evidence type="ECO:0000256" key="3">
    <source>
        <dbReference type="ARBA" id="ARBA00012475"/>
    </source>
</evidence>
<dbReference type="FunCoup" id="A0A4V1M490">
    <property type="interactions" value="427"/>
</dbReference>
<dbReference type="InterPro" id="IPR013846">
    <property type="entry name" value="mRNA_cap_enzyme_C"/>
</dbReference>
<dbReference type="AlphaFoldDB" id="A0A4V1M490"/>
<dbReference type="GO" id="GO:0006310">
    <property type="term" value="P:DNA recombination"/>
    <property type="evidence" value="ECO:0007669"/>
    <property type="project" value="InterPro"/>
</dbReference>
<dbReference type="PANTHER" id="PTHR10367:SF17">
    <property type="entry name" value="MRNA-CAPPING ENZYME"/>
    <property type="match status" value="1"/>
</dbReference>
<dbReference type="SUPFAM" id="SSF50249">
    <property type="entry name" value="Nucleic acid-binding proteins"/>
    <property type="match status" value="1"/>
</dbReference>
<evidence type="ECO:0000259" key="19">
    <source>
        <dbReference type="PROSITE" id="PS50160"/>
    </source>
</evidence>
<keyword evidence="6 16" id="KW-0808">Transferase</keyword>
<evidence type="ECO:0000256" key="10">
    <source>
        <dbReference type="ARBA" id="ARBA00023134"/>
    </source>
</evidence>
<evidence type="ECO:0000313" key="20">
    <source>
        <dbReference type="EMBL" id="RXK39537.1"/>
    </source>
</evidence>
<comment type="catalytic activity">
    <reaction evidence="14">
        <text>a 5'-end diphospho-ribonucleoside in mRNA + GTP + H(+) = a 5'-end (5'-triphosphoguanosine)-ribonucleoside in mRNA + diphosphate</text>
        <dbReference type="Rhea" id="RHEA:67012"/>
        <dbReference type="Rhea" id="RHEA-COMP:17165"/>
        <dbReference type="Rhea" id="RHEA-COMP:17166"/>
        <dbReference type="ChEBI" id="CHEBI:15378"/>
        <dbReference type="ChEBI" id="CHEBI:33019"/>
        <dbReference type="ChEBI" id="CHEBI:37565"/>
        <dbReference type="ChEBI" id="CHEBI:167616"/>
        <dbReference type="ChEBI" id="CHEBI:167617"/>
        <dbReference type="EC" id="2.7.7.50"/>
    </reaction>
    <physiologicalReaction direction="left-to-right" evidence="14">
        <dbReference type="Rhea" id="RHEA:67013"/>
    </physiologicalReaction>
</comment>
<feature type="active site" description="N6-GMP-lysine intermediate" evidence="17">
    <location>
        <position position="63"/>
    </location>
</feature>
<accession>A0A4V1M490</accession>
<dbReference type="GO" id="GO:0006370">
    <property type="term" value="P:7-methylguanosine mRNA capping"/>
    <property type="evidence" value="ECO:0007669"/>
    <property type="project" value="UniProtKB-KW"/>
</dbReference>
<evidence type="ECO:0000256" key="6">
    <source>
        <dbReference type="ARBA" id="ARBA00022679"/>
    </source>
</evidence>
<dbReference type="Pfam" id="PF03919">
    <property type="entry name" value="mRNA_cap_C"/>
    <property type="match status" value="1"/>
</dbReference>
<dbReference type="Gene3D" id="3.30.470.30">
    <property type="entry name" value="DNA ligase/mRNA capping enzyme"/>
    <property type="match status" value="1"/>
</dbReference>
<reference evidence="20 21" key="1">
    <citation type="submission" date="2016-06" db="EMBL/GenBank/DDBJ databases">
        <title>Evolution of pathogenesis and genome organization in the Tremellales.</title>
        <authorList>
            <person name="Cuomo C."/>
            <person name="Litvintseva A."/>
            <person name="Heitman J."/>
            <person name="Chen Y."/>
            <person name="Sun S."/>
            <person name="Springer D."/>
            <person name="Dromer F."/>
            <person name="Young S."/>
            <person name="Zeng Q."/>
            <person name="Chapman S."/>
            <person name="Gujja S."/>
            <person name="Saif S."/>
            <person name="Birren B."/>
        </authorList>
    </citation>
    <scope>NUCLEOTIDE SEQUENCE [LARGE SCALE GENOMIC DNA]</scope>
    <source>
        <strain evidence="20 21">ATCC 28783</strain>
    </source>
</reference>
<dbReference type="InterPro" id="IPR017075">
    <property type="entry name" value="mRNA_cap_enzyme_alpha"/>
</dbReference>
<dbReference type="GO" id="GO:0031533">
    <property type="term" value="C:mRNA capping enzyme complex"/>
    <property type="evidence" value="ECO:0007669"/>
    <property type="project" value="InterPro"/>
</dbReference>
<dbReference type="PROSITE" id="PS50160">
    <property type="entry name" value="DNA_LIGASE_A3"/>
    <property type="match status" value="1"/>
</dbReference>
<evidence type="ECO:0000256" key="9">
    <source>
        <dbReference type="ARBA" id="ARBA00023042"/>
    </source>
</evidence>
<dbReference type="InterPro" id="IPR012340">
    <property type="entry name" value="NA-bd_OB-fold"/>
</dbReference>
<dbReference type="Pfam" id="PF01331">
    <property type="entry name" value="mRNA_cap_enzyme"/>
    <property type="match status" value="1"/>
</dbReference>
<evidence type="ECO:0000256" key="1">
    <source>
        <dbReference type="ARBA" id="ARBA00004123"/>
    </source>
</evidence>
<dbReference type="GO" id="GO:0005525">
    <property type="term" value="F:GTP binding"/>
    <property type="evidence" value="ECO:0007669"/>
    <property type="project" value="UniProtKB-KW"/>
</dbReference>
<comment type="subcellular location">
    <subcellularLocation>
        <location evidence="1 16">Nucleus</location>
    </subcellularLocation>
</comment>
<dbReference type="GO" id="GO:0005524">
    <property type="term" value="F:ATP binding"/>
    <property type="evidence" value="ECO:0007669"/>
    <property type="project" value="InterPro"/>
</dbReference>
<feature type="domain" description="ATP-dependent DNA ligase family profile" evidence="19">
    <location>
        <begin position="135"/>
        <end position="235"/>
    </location>
</feature>
<keyword evidence="8 16" id="KW-0547">Nucleotide-binding</keyword>
<proteinExistence type="inferred from homology"/>
<feature type="compositionally biased region" description="Low complexity" evidence="18">
    <location>
        <begin position="379"/>
        <end position="390"/>
    </location>
</feature>
<evidence type="ECO:0000256" key="17">
    <source>
        <dbReference type="PIRSR" id="PIRSR036959-1"/>
    </source>
</evidence>
<keyword evidence="11 16" id="KW-0539">Nucleus</keyword>
<evidence type="ECO:0000256" key="11">
    <source>
        <dbReference type="ARBA" id="ARBA00023242"/>
    </source>
</evidence>
<keyword evidence="9 16" id="KW-0506">mRNA capping</keyword>
<evidence type="ECO:0000256" key="7">
    <source>
        <dbReference type="ARBA" id="ARBA00022695"/>
    </source>
</evidence>
<comment type="function">
    <text evidence="16">Second step of mRNA capping. Transfer of the GMP moiety of GTP to the 5'-end of RNA via an enzyme-GMP covalent reaction intermediate.</text>
</comment>
<dbReference type="InParanoid" id="A0A4V1M490"/>
<dbReference type="GO" id="GO:0004484">
    <property type="term" value="F:mRNA guanylyltransferase activity"/>
    <property type="evidence" value="ECO:0007669"/>
    <property type="project" value="UniProtKB-EC"/>
</dbReference>
<evidence type="ECO:0000256" key="18">
    <source>
        <dbReference type="SAM" id="MobiDB-lite"/>
    </source>
</evidence>
<dbReference type="GO" id="GO:0006281">
    <property type="term" value="P:DNA repair"/>
    <property type="evidence" value="ECO:0007669"/>
    <property type="project" value="InterPro"/>
</dbReference>
<protein>
    <recommendedName>
        <fullName evidence="4 16">mRNA-capping enzyme subunit alpha</fullName>
        <ecNumber evidence="3 16">2.7.7.50</ecNumber>
    </recommendedName>
    <alternativeName>
        <fullName evidence="12 16">GTP--RNA guanylyltransferase</fullName>
    </alternativeName>
    <alternativeName>
        <fullName evidence="13 16">mRNA guanylyltransferase</fullName>
    </alternativeName>
</protein>
<dbReference type="InterPro" id="IPR012310">
    <property type="entry name" value="DNA_ligase_ATP-dep_cent"/>
</dbReference>
<name>A0A4V1M490_TREME</name>
<keyword evidence="7 16" id="KW-0548">Nucleotidyltransferase</keyword>
<comment type="similarity">
    <text evidence="2 16">Belongs to the eukaryotic GTase family.</text>
</comment>